<evidence type="ECO:0000313" key="7">
    <source>
        <dbReference type="EMBL" id="CAA2957275.1"/>
    </source>
</evidence>
<dbReference type="InterPro" id="IPR036879">
    <property type="entry name" value="TF_MADSbox_sf"/>
</dbReference>
<evidence type="ECO:0000256" key="1">
    <source>
        <dbReference type="ARBA" id="ARBA00004123"/>
    </source>
</evidence>
<dbReference type="SUPFAM" id="SSF55455">
    <property type="entry name" value="SRF-like"/>
    <property type="match status" value="1"/>
</dbReference>
<reference evidence="7 8" key="1">
    <citation type="submission" date="2019-12" db="EMBL/GenBank/DDBJ databases">
        <authorList>
            <person name="Alioto T."/>
            <person name="Alioto T."/>
            <person name="Gomez Garrido J."/>
        </authorList>
    </citation>
    <scope>NUCLEOTIDE SEQUENCE [LARGE SCALE GENOMIC DNA]</scope>
</reference>
<dbReference type="OrthoDB" id="901967at2759"/>
<dbReference type="CDD" id="cd00266">
    <property type="entry name" value="MADS_SRF_like"/>
    <property type="match status" value="1"/>
</dbReference>
<dbReference type="GO" id="GO:0005634">
    <property type="term" value="C:nucleus"/>
    <property type="evidence" value="ECO:0007669"/>
    <property type="project" value="UniProtKB-SubCell"/>
</dbReference>
<keyword evidence="2" id="KW-0805">Transcription regulation</keyword>
<evidence type="ECO:0000256" key="3">
    <source>
        <dbReference type="ARBA" id="ARBA00023125"/>
    </source>
</evidence>
<comment type="caution">
    <text evidence="7">The sequence shown here is derived from an EMBL/GenBank/DDBJ whole genome shotgun (WGS) entry which is preliminary data.</text>
</comment>
<dbReference type="EMBL" id="CACTIH010000215">
    <property type="protein sequence ID" value="CAA2957275.1"/>
    <property type="molecule type" value="Genomic_DNA"/>
</dbReference>
<dbReference type="Pfam" id="PF00319">
    <property type="entry name" value="SRF-TF"/>
    <property type="match status" value="1"/>
</dbReference>
<sequence>MTRRKIKLKYIENNTDRKSSFKKRKNGILKKVQELSILCGVDACAMIYSPYEAEPFVWPSPLETQQIISRFQALPEAEKTRKMFDQVSSIDQRIRKSRVRIQKLQRDNRIKDTEILMHQCMAGFTSLQNVSLSHLIEMGCLADQKMRDIAIRMKELQTNGMVHLQIEGNSLLNFSIGEP</sequence>
<dbReference type="PRINTS" id="PR00404">
    <property type="entry name" value="MADSDOMAIN"/>
</dbReference>
<dbReference type="InterPro" id="IPR050142">
    <property type="entry name" value="MADS-box/MEF2_TF"/>
</dbReference>
<keyword evidence="3" id="KW-0238">DNA-binding</keyword>
<dbReference type="FunFam" id="3.40.1810.10:FF:000024">
    <property type="entry name" value="Agamous-like MADS-box protein AGL80"/>
    <property type="match status" value="1"/>
</dbReference>
<dbReference type="PANTHER" id="PTHR48019">
    <property type="entry name" value="SERUM RESPONSE FACTOR HOMOLOG"/>
    <property type="match status" value="1"/>
</dbReference>
<organism evidence="7 8">
    <name type="scientific">Olea europaea subsp. europaea</name>
    <dbReference type="NCBI Taxonomy" id="158383"/>
    <lineage>
        <taxon>Eukaryota</taxon>
        <taxon>Viridiplantae</taxon>
        <taxon>Streptophyta</taxon>
        <taxon>Embryophyta</taxon>
        <taxon>Tracheophyta</taxon>
        <taxon>Spermatophyta</taxon>
        <taxon>Magnoliopsida</taxon>
        <taxon>eudicotyledons</taxon>
        <taxon>Gunneridae</taxon>
        <taxon>Pentapetalae</taxon>
        <taxon>asterids</taxon>
        <taxon>lamiids</taxon>
        <taxon>Lamiales</taxon>
        <taxon>Oleaceae</taxon>
        <taxon>Oleeae</taxon>
        <taxon>Olea</taxon>
    </lineage>
</organism>
<evidence type="ECO:0000256" key="2">
    <source>
        <dbReference type="ARBA" id="ARBA00023015"/>
    </source>
</evidence>
<dbReference type="GO" id="GO:0000981">
    <property type="term" value="F:DNA-binding transcription factor activity, RNA polymerase II-specific"/>
    <property type="evidence" value="ECO:0007669"/>
    <property type="project" value="InterPro"/>
</dbReference>
<dbReference type="Gene3D" id="3.40.1810.10">
    <property type="entry name" value="Transcription factor, MADS-box"/>
    <property type="match status" value="1"/>
</dbReference>
<dbReference type="GO" id="GO:0046983">
    <property type="term" value="F:protein dimerization activity"/>
    <property type="evidence" value="ECO:0007669"/>
    <property type="project" value="InterPro"/>
</dbReference>
<keyword evidence="8" id="KW-1185">Reference proteome</keyword>
<feature type="domain" description="MADS-box" evidence="6">
    <location>
        <begin position="1"/>
        <end position="49"/>
    </location>
</feature>
<dbReference type="Gramene" id="OE9A072869T1">
    <property type="protein sequence ID" value="OE9A072869C1"/>
    <property type="gene ID" value="OE9A072869"/>
</dbReference>
<dbReference type="Proteomes" id="UP000594638">
    <property type="component" value="Unassembled WGS sequence"/>
</dbReference>
<accession>A0A8S0PVY0</accession>
<proteinExistence type="predicted"/>
<dbReference type="GO" id="GO:0045944">
    <property type="term" value="P:positive regulation of transcription by RNA polymerase II"/>
    <property type="evidence" value="ECO:0007669"/>
    <property type="project" value="InterPro"/>
</dbReference>
<gene>
    <name evidence="7" type="ORF">OLEA9_A072869</name>
</gene>
<dbReference type="InterPro" id="IPR033897">
    <property type="entry name" value="SRF-like_MADS-box"/>
</dbReference>
<protein>
    <submittedName>
        <fullName evidence="7">Agamous-like MADS-box AGL80</fullName>
    </submittedName>
</protein>
<dbReference type="AlphaFoldDB" id="A0A8S0PVY0"/>
<dbReference type="InterPro" id="IPR002100">
    <property type="entry name" value="TF_MADSbox"/>
</dbReference>
<dbReference type="SMART" id="SM00432">
    <property type="entry name" value="MADS"/>
    <property type="match status" value="1"/>
</dbReference>
<comment type="subcellular location">
    <subcellularLocation>
        <location evidence="1">Nucleus</location>
    </subcellularLocation>
</comment>
<dbReference type="PROSITE" id="PS50066">
    <property type="entry name" value="MADS_BOX_2"/>
    <property type="match status" value="1"/>
</dbReference>
<keyword evidence="5" id="KW-0539">Nucleus</keyword>
<evidence type="ECO:0000256" key="4">
    <source>
        <dbReference type="ARBA" id="ARBA00023163"/>
    </source>
</evidence>
<evidence type="ECO:0000256" key="5">
    <source>
        <dbReference type="ARBA" id="ARBA00023242"/>
    </source>
</evidence>
<keyword evidence="4" id="KW-0804">Transcription</keyword>
<evidence type="ECO:0000313" key="8">
    <source>
        <dbReference type="Proteomes" id="UP000594638"/>
    </source>
</evidence>
<dbReference type="GO" id="GO:0000987">
    <property type="term" value="F:cis-regulatory region sequence-specific DNA binding"/>
    <property type="evidence" value="ECO:0007669"/>
    <property type="project" value="InterPro"/>
</dbReference>
<evidence type="ECO:0000259" key="6">
    <source>
        <dbReference type="PROSITE" id="PS50066"/>
    </source>
</evidence>
<name>A0A8S0PVY0_OLEEU</name>